<proteinExistence type="predicted"/>
<dbReference type="RefSeq" id="WP_334478056.1">
    <property type="nucleotide sequence ID" value="NZ_JAZHRV010000001.1"/>
</dbReference>
<gene>
    <name evidence="1" type="ORF">V1286_001082</name>
</gene>
<evidence type="ECO:0000313" key="2">
    <source>
        <dbReference type="Proteomes" id="UP001364224"/>
    </source>
</evidence>
<dbReference type="Proteomes" id="UP001364224">
    <property type="component" value="Unassembled WGS sequence"/>
</dbReference>
<protein>
    <submittedName>
        <fullName evidence="1">Uncharacterized protein</fullName>
    </submittedName>
</protein>
<dbReference type="EMBL" id="JAZHRV010000001">
    <property type="protein sequence ID" value="MEH2553553.1"/>
    <property type="molecule type" value="Genomic_DNA"/>
</dbReference>
<keyword evidence="2" id="KW-1185">Reference proteome</keyword>
<comment type="caution">
    <text evidence="1">The sequence shown here is derived from an EMBL/GenBank/DDBJ whole genome shotgun (WGS) entry which is preliminary data.</text>
</comment>
<organism evidence="1 2">
    <name type="scientific">Bradyrhizobium algeriense</name>
    <dbReference type="NCBI Taxonomy" id="634784"/>
    <lineage>
        <taxon>Bacteria</taxon>
        <taxon>Pseudomonadati</taxon>
        <taxon>Pseudomonadota</taxon>
        <taxon>Alphaproteobacteria</taxon>
        <taxon>Hyphomicrobiales</taxon>
        <taxon>Nitrobacteraceae</taxon>
        <taxon>Bradyrhizobium</taxon>
    </lineage>
</organism>
<accession>A0ABU8B690</accession>
<name>A0ABU8B690_9BRAD</name>
<evidence type="ECO:0000313" key="1">
    <source>
        <dbReference type="EMBL" id="MEH2553553.1"/>
    </source>
</evidence>
<reference evidence="1 2" key="1">
    <citation type="submission" date="2024-02" db="EMBL/GenBank/DDBJ databases">
        <title>Adaptive strategies in a cosmopolitan and abundant soil bacterium.</title>
        <authorList>
            <person name="Carini P."/>
        </authorList>
    </citation>
    <scope>NUCLEOTIDE SEQUENCE [LARGE SCALE GENOMIC DNA]</scope>
    <source>
        <strain evidence="1 2">AZCC 1608</strain>
    </source>
</reference>
<sequence>MIERLQTAKVTGMALAVFAAYLPVALWTALSAPHPPKPGALLVSGATLFGSDKTKHMFLYRGPPGLRALEDSDPQNQRSPVILYENDKALGPAYSAHHTIEDIGLGRYAHWKDFGIMFSSSDNTDPRYNGRNYWIVIPGDTATVAKSKS</sequence>